<accession>A0A3R6DNM2</accession>
<comment type="similarity">
    <text evidence="1">Belongs to the CapA family.</text>
</comment>
<comment type="caution">
    <text evidence="4">The sequence shown here is derived from an EMBL/GenBank/DDBJ whole genome shotgun (WGS) entry which is preliminary data.</text>
</comment>
<dbReference type="RefSeq" id="WP_118772345.1">
    <property type="nucleotide sequence ID" value="NZ_QRID01000006.1"/>
</dbReference>
<feature type="domain" description="Capsule synthesis protein CapA" evidence="3">
    <location>
        <begin position="136"/>
        <end position="377"/>
    </location>
</feature>
<dbReference type="PANTHER" id="PTHR33393:SF13">
    <property type="entry name" value="PGA BIOSYNTHESIS PROTEIN CAPA"/>
    <property type="match status" value="1"/>
</dbReference>
<evidence type="ECO:0000313" key="4">
    <source>
        <dbReference type="EMBL" id="RHG29089.1"/>
    </source>
</evidence>
<protein>
    <submittedName>
        <fullName evidence="4">CapA family protein</fullName>
    </submittedName>
</protein>
<dbReference type="Proteomes" id="UP000284051">
    <property type="component" value="Unassembled WGS sequence"/>
</dbReference>
<gene>
    <name evidence="4" type="ORF">DW264_08280</name>
</gene>
<sequence>MNKTIRIVLYVLSILTVAGVIAAAILTGGQAKPAPAPGETAEEEQTEMSDAQATLDGEATADGSGISTDGAETAGEDGSISENAATAGENGSISDDAATAGETANQSDDTTTAAGTGSASDETANKDNQKDSGDTTIILTGDVLFANAFKAAYDAGGIERVVSPELLEQLKAADILMVNNEFPFSDRGEPMADKQFTFRCSPSYVKALNEMGVDIVSLANNHTLDYGRAALSDTFNALDGAGILYDGAGDSVDRAKEVQVMEVNGKKYGFIAVSRVVPSVDWKIENATPGMFTCYDSTALIEVIKEAKQTCDFVTVFPHWGTEYSEQPNAVQRELAKQCMDAGADLVVGAHTHCLEGIEYIDGKPVFYSLGNFIFGQNIDRSAAVKVTVTEDGTVSYALIPVYASDGQTKQMDANAAPGLFSYMESISDNASVDEAGNISEK</sequence>
<dbReference type="Gene3D" id="3.60.21.10">
    <property type="match status" value="1"/>
</dbReference>
<dbReference type="InterPro" id="IPR052169">
    <property type="entry name" value="CW_Biosynth-Accessory"/>
</dbReference>
<dbReference type="PANTHER" id="PTHR33393">
    <property type="entry name" value="POLYGLUTAMINE SYNTHESIS ACCESSORY PROTEIN RV0574C-RELATED"/>
    <property type="match status" value="1"/>
</dbReference>
<organism evidence="4 5">
    <name type="scientific">Roseburia intestinalis</name>
    <dbReference type="NCBI Taxonomy" id="166486"/>
    <lineage>
        <taxon>Bacteria</taxon>
        <taxon>Bacillati</taxon>
        <taxon>Bacillota</taxon>
        <taxon>Clostridia</taxon>
        <taxon>Lachnospirales</taxon>
        <taxon>Lachnospiraceae</taxon>
        <taxon>Roseburia</taxon>
    </lineage>
</organism>
<feature type="region of interest" description="Disordered" evidence="2">
    <location>
        <begin position="29"/>
        <end position="133"/>
    </location>
</feature>
<evidence type="ECO:0000256" key="1">
    <source>
        <dbReference type="ARBA" id="ARBA00005662"/>
    </source>
</evidence>
<evidence type="ECO:0000256" key="2">
    <source>
        <dbReference type="SAM" id="MobiDB-lite"/>
    </source>
</evidence>
<dbReference type="CDD" id="cd07381">
    <property type="entry name" value="MPP_CapA"/>
    <property type="match status" value="1"/>
</dbReference>
<dbReference type="Pfam" id="PF09587">
    <property type="entry name" value="PGA_cap"/>
    <property type="match status" value="1"/>
</dbReference>
<name>A0A3R6DNM2_9FIRM</name>
<dbReference type="AlphaFoldDB" id="A0A3R6DNM2"/>
<dbReference type="EMBL" id="QRID01000006">
    <property type="protein sequence ID" value="RHG29089.1"/>
    <property type="molecule type" value="Genomic_DNA"/>
</dbReference>
<feature type="compositionally biased region" description="Polar residues" evidence="2">
    <location>
        <begin position="80"/>
        <end position="93"/>
    </location>
</feature>
<dbReference type="InterPro" id="IPR029052">
    <property type="entry name" value="Metallo-depent_PP-like"/>
</dbReference>
<dbReference type="InterPro" id="IPR019079">
    <property type="entry name" value="Capsule_synth_CapA"/>
</dbReference>
<evidence type="ECO:0000259" key="3">
    <source>
        <dbReference type="SMART" id="SM00854"/>
    </source>
</evidence>
<dbReference type="SUPFAM" id="SSF56300">
    <property type="entry name" value="Metallo-dependent phosphatases"/>
    <property type="match status" value="1"/>
</dbReference>
<feature type="compositionally biased region" description="Basic and acidic residues" evidence="2">
    <location>
        <begin position="123"/>
        <end position="133"/>
    </location>
</feature>
<dbReference type="SMART" id="SM00854">
    <property type="entry name" value="PGA_cap"/>
    <property type="match status" value="1"/>
</dbReference>
<evidence type="ECO:0000313" key="5">
    <source>
        <dbReference type="Proteomes" id="UP000284051"/>
    </source>
</evidence>
<proteinExistence type="inferred from homology"/>
<feature type="compositionally biased region" description="Low complexity" evidence="2">
    <location>
        <begin position="107"/>
        <end position="121"/>
    </location>
</feature>
<reference evidence="4 5" key="1">
    <citation type="submission" date="2018-08" db="EMBL/GenBank/DDBJ databases">
        <title>A genome reference for cultivated species of the human gut microbiota.</title>
        <authorList>
            <person name="Zou Y."/>
            <person name="Xue W."/>
            <person name="Luo G."/>
        </authorList>
    </citation>
    <scope>NUCLEOTIDE SEQUENCE [LARGE SCALE GENOMIC DNA]</scope>
    <source>
        <strain evidence="4 5">AM22-21LB</strain>
    </source>
</reference>